<gene>
    <name evidence="1" type="ORF">CDL15_Pgr002272</name>
</gene>
<dbReference type="AlphaFoldDB" id="A0A218WG37"/>
<protein>
    <recommendedName>
        <fullName evidence="3">Transposase MuDR plant domain-containing protein</fullName>
    </recommendedName>
</protein>
<organism evidence="1 2">
    <name type="scientific">Punica granatum</name>
    <name type="common">Pomegranate</name>
    <dbReference type="NCBI Taxonomy" id="22663"/>
    <lineage>
        <taxon>Eukaryota</taxon>
        <taxon>Viridiplantae</taxon>
        <taxon>Streptophyta</taxon>
        <taxon>Embryophyta</taxon>
        <taxon>Tracheophyta</taxon>
        <taxon>Spermatophyta</taxon>
        <taxon>Magnoliopsida</taxon>
        <taxon>eudicotyledons</taxon>
        <taxon>Gunneridae</taxon>
        <taxon>Pentapetalae</taxon>
        <taxon>rosids</taxon>
        <taxon>malvids</taxon>
        <taxon>Myrtales</taxon>
        <taxon>Lythraceae</taxon>
        <taxon>Punica</taxon>
    </lineage>
</organism>
<proteinExistence type="predicted"/>
<dbReference type="EMBL" id="MTKT01004319">
    <property type="protein sequence ID" value="OWM71797.1"/>
    <property type="molecule type" value="Genomic_DNA"/>
</dbReference>
<accession>A0A218WG37</accession>
<dbReference type="Proteomes" id="UP000197138">
    <property type="component" value="Unassembled WGS sequence"/>
</dbReference>
<reference evidence="2" key="1">
    <citation type="journal article" date="2017" name="Plant J.">
        <title>The pomegranate (Punica granatum L.) genome and the genomics of punicalagin biosynthesis.</title>
        <authorList>
            <person name="Qin G."/>
            <person name="Xu C."/>
            <person name="Ming R."/>
            <person name="Tang H."/>
            <person name="Guyot R."/>
            <person name="Kramer E.M."/>
            <person name="Hu Y."/>
            <person name="Yi X."/>
            <person name="Qi Y."/>
            <person name="Xu X."/>
            <person name="Gao Z."/>
            <person name="Pan H."/>
            <person name="Jian J."/>
            <person name="Tian Y."/>
            <person name="Yue Z."/>
            <person name="Xu Y."/>
        </authorList>
    </citation>
    <scope>NUCLEOTIDE SEQUENCE [LARGE SCALE GENOMIC DNA]</scope>
    <source>
        <strain evidence="2">cv. Dabenzi</strain>
    </source>
</reference>
<evidence type="ECO:0000313" key="2">
    <source>
        <dbReference type="Proteomes" id="UP000197138"/>
    </source>
</evidence>
<comment type="caution">
    <text evidence="1">The sequence shown here is derived from an EMBL/GenBank/DDBJ whole genome shotgun (WGS) entry which is preliminary data.</text>
</comment>
<evidence type="ECO:0008006" key="3">
    <source>
        <dbReference type="Google" id="ProtNLM"/>
    </source>
</evidence>
<sequence>MRELVEDVVSDFNNRDCDITDDMEQVEANVAMAEGIQHEGIDEADREAQGGEVKYEEAEGGEVEHEGAACREIEHEEAEGPTDLEVEREAGDHSDELDDFQSIHFDDKNGIRQRLPEFRPKRDIKNLKFHRGMLFVTTKVLKQAMRHYVILNKVNAVFENNHRNRVNAKCKKLSLDFEGITQ</sequence>
<evidence type="ECO:0000313" key="1">
    <source>
        <dbReference type="EMBL" id="OWM71797.1"/>
    </source>
</evidence>
<name>A0A218WG37_PUNGR</name>